<comment type="similarity">
    <text evidence="2">Belongs to the glutamate-gated ion channel (TC 1.A.10.1) family.</text>
</comment>
<keyword evidence="9 15" id="KW-0675">Receptor</keyword>
<evidence type="ECO:0000256" key="8">
    <source>
        <dbReference type="ARBA" id="ARBA00023136"/>
    </source>
</evidence>
<feature type="domain" description="Ionotropic glutamate receptor L-glutamate and glycine-binding" evidence="14">
    <location>
        <begin position="31"/>
        <end position="92"/>
    </location>
</feature>
<evidence type="ECO:0000256" key="5">
    <source>
        <dbReference type="ARBA" id="ARBA00022692"/>
    </source>
</evidence>
<feature type="non-terminal residue" evidence="15">
    <location>
        <position position="1"/>
    </location>
</feature>
<evidence type="ECO:0000259" key="13">
    <source>
        <dbReference type="SMART" id="SM00079"/>
    </source>
</evidence>
<dbReference type="Pfam" id="PF10613">
    <property type="entry name" value="Lig_chan-Glu_bd"/>
    <property type="match status" value="1"/>
</dbReference>
<dbReference type="InterPro" id="IPR019594">
    <property type="entry name" value="Glu/Gly-bd"/>
</dbReference>
<keyword evidence="3" id="KW-0813">Transport</keyword>
<protein>
    <submittedName>
        <fullName evidence="15">Glutamate receptor 2</fullName>
    </submittedName>
</protein>
<keyword evidence="8" id="KW-0472">Membrane</keyword>
<evidence type="ECO:0000256" key="1">
    <source>
        <dbReference type="ARBA" id="ARBA00004651"/>
    </source>
</evidence>
<evidence type="ECO:0000256" key="9">
    <source>
        <dbReference type="ARBA" id="ARBA00023170"/>
    </source>
</evidence>
<keyword evidence="4" id="KW-1003">Cell membrane</keyword>
<feature type="domain" description="Ionotropic glutamate receptor C-terminal" evidence="13">
    <location>
        <begin position="21"/>
        <end position="343"/>
    </location>
</feature>
<evidence type="ECO:0000256" key="3">
    <source>
        <dbReference type="ARBA" id="ARBA00022448"/>
    </source>
</evidence>
<dbReference type="PANTHER" id="PTHR42643:SF24">
    <property type="entry name" value="IONOTROPIC RECEPTOR 60A"/>
    <property type="match status" value="1"/>
</dbReference>
<evidence type="ECO:0000313" key="15">
    <source>
        <dbReference type="EMBL" id="GIY41401.1"/>
    </source>
</evidence>
<evidence type="ECO:0000256" key="7">
    <source>
        <dbReference type="ARBA" id="ARBA00023065"/>
    </source>
</evidence>
<dbReference type="Pfam" id="PF00060">
    <property type="entry name" value="Lig_chan"/>
    <property type="match status" value="1"/>
</dbReference>
<dbReference type="SMART" id="SM00918">
    <property type="entry name" value="Lig_chan-Glu_bd"/>
    <property type="match status" value="1"/>
</dbReference>
<keyword evidence="12" id="KW-0407">Ion channel</keyword>
<gene>
    <name evidence="15" type="primary">glr-2</name>
    <name evidence="15" type="ORF">CDAR_532211</name>
</gene>
<dbReference type="GO" id="GO:0050906">
    <property type="term" value="P:detection of stimulus involved in sensory perception"/>
    <property type="evidence" value="ECO:0007669"/>
    <property type="project" value="UniProtKB-ARBA"/>
</dbReference>
<keyword evidence="6" id="KW-1133">Transmembrane helix</keyword>
<proteinExistence type="inferred from homology"/>
<evidence type="ECO:0000256" key="4">
    <source>
        <dbReference type="ARBA" id="ARBA00022475"/>
    </source>
</evidence>
<dbReference type="InterPro" id="IPR052192">
    <property type="entry name" value="Insect_Ionotropic_Sensory_Rcpt"/>
</dbReference>
<evidence type="ECO:0000313" key="16">
    <source>
        <dbReference type="Proteomes" id="UP001054837"/>
    </source>
</evidence>
<dbReference type="SUPFAM" id="SSF53850">
    <property type="entry name" value="Periplasmic binding protein-like II"/>
    <property type="match status" value="1"/>
</dbReference>
<keyword evidence="10" id="KW-0325">Glycoprotein</keyword>
<keyword evidence="11" id="KW-1071">Ligand-gated ion channel</keyword>
<keyword evidence="5" id="KW-0812">Transmembrane</keyword>
<dbReference type="InterPro" id="IPR001320">
    <property type="entry name" value="Iontro_rcpt_C"/>
</dbReference>
<dbReference type="SMART" id="SM00079">
    <property type="entry name" value="PBPe"/>
    <property type="match status" value="1"/>
</dbReference>
<dbReference type="EMBL" id="BPLQ01009056">
    <property type="protein sequence ID" value="GIY41401.1"/>
    <property type="molecule type" value="Genomic_DNA"/>
</dbReference>
<dbReference type="Gene3D" id="3.40.190.10">
    <property type="entry name" value="Periplasmic binding protein-like II"/>
    <property type="match status" value="1"/>
</dbReference>
<comment type="subcellular location">
    <subcellularLocation>
        <location evidence="1">Cell membrane</location>
        <topology evidence="1">Multi-pass membrane protein</topology>
    </subcellularLocation>
</comment>
<evidence type="ECO:0000256" key="10">
    <source>
        <dbReference type="ARBA" id="ARBA00023180"/>
    </source>
</evidence>
<evidence type="ECO:0000256" key="12">
    <source>
        <dbReference type="ARBA" id="ARBA00023303"/>
    </source>
</evidence>
<accession>A0AAV4T7X3</accession>
<dbReference type="AlphaFoldDB" id="A0AAV4T7X3"/>
<evidence type="ECO:0000256" key="6">
    <source>
        <dbReference type="ARBA" id="ARBA00022989"/>
    </source>
</evidence>
<dbReference type="PANTHER" id="PTHR42643">
    <property type="entry name" value="IONOTROPIC RECEPTOR 20A-RELATED"/>
    <property type="match status" value="1"/>
</dbReference>
<keyword evidence="16" id="KW-1185">Reference proteome</keyword>
<evidence type="ECO:0000256" key="2">
    <source>
        <dbReference type="ARBA" id="ARBA00008685"/>
    </source>
</evidence>
<organism evidence="15 16">
    <name type="scientific">Caerostris darwini</name>
    <dbReference type="NCBI Taxonomy" id="1538125"/>
    <lineage>
        <taxon>Eukaryota</taxon>
        <taxon>Metazoa</taxon>
        <taxon>Ecdysozoa</taxon>
        <taxon>Arthropoda</taxon>
        <taxon>Chelicerata</taxon>
        <taxon>Arachnida</taxon>
        <taxon>Araneae</taxon>
        <taxon>Araneomorphae</taxon>
        <taxon>Entelegynae</taxon>
        <taxon>Araneoidea</taxon>
        <taxon>Araneidae</taxon>
        <taxon>Caerostris</taxon>
    </lineage>
</organism>
<evidence type="ECO:0000256" key="11">
    <source>
        <dbReference type="ARBA" id="ARBA00023286"/>
    </source>
</evidence>
<sequence length="343" mass="39008">FCFKGLNCLSSDKKLNLGGKKLRVASLKSLPFQNVKKINDSYFIGEGFSFEIVKQLSQHFNFKYDVVVPEDQDYGMMINGTSWTGLVGMLVNNEADMAASPLSITQERLKAVTFSSNLYKDSLGLMFRTPEGQQNTDALLEPFTNTSLLPPSKISAQVKDRLTFSDCIWFVFSSLMKQGFCKTTEFNSVRMLMATWWLSCFLLASFYTANLTAFMTTETPFTDRTIEQFILSGRKWTFKKGTAFSDYLFKENVTINKNEFSLLKKSFADGDGMMINSDEQALDYVHKGYAYIQEVNVISNVLFKDFMNMNGYCQFSSLDLRFFEHATAFAFSKDSPYASSFSK</sequence>
<name>A0AAV4T7X3_9ARAC</name>
<evidence type="ECO:0000259" key="14">
    <source>
        <dbReference type="SMART" id="SM00918"/>
    </source>
</evidence>
<dbReference type="GO" id="GO:0015276">
    <property type="term" value="F:ligand-gated monoatomic ion channel activity"/>
    <property type="evidence" value="ECO:0007669"/>
    <property type="project" value="InterPro"/>
</dbReference>
<dbReference type="Proteomes" id="UP001054837">
    <property type="component" value="Unassembled WGS sequence"/>
</dbReference>
<keyword evidence="7" id="KW-0406">Ion transport</keyword>
<dbReference type="GO" id="GO:0005886">
    <property type="term" value="C:plasma membrane"/>
    <property type="evidence" value="ECO:0007669"/>
    <property type="project" value="UniProtKB-SubCell"/>
</dbReference>
<reference evidence="15 16" key="1">
    <citation type="submission" date="2021-06" db="EMBL/GenBank/DDBJ databases">
        <title>Caerostris darwini draft genome.</title>
        <authorList>
            <person name="Kono N."/>
            <person name="Arakawa K."/>
        </authorList>
    </citation>
    <scope>NUCLEOTIDE SEQUENCE [LARGE SCALE GENOMIC DNA]</scope>
</reference>
<comment type="caution">
    <text evidence="15">The sequence shown here is derived from an EMBL/GenBank/DDBJ whole genome shotgun (WGS) entry which is preliminary data.</text>
</comment>